<proteinExistence type="predicted"/>
<dbReference type="EnsemblBacteria" id="ABQ86681">
    <property type="protein sequence ID" value="ABQ86681"/>
    <property type="gene ID" value="Msm_0476"/>
</dbReference>
<keyword evidence="1" id="KW-0472">Membrane</keyword>
<evidence type="ECO:0000313" key="2">
    <source>
        <dbReference type="EMBL" id="ABQ86681.1"/>
    </source>
</evidence>
<dbReference type="HOGENOM" id="CLU_2613705_0_0_2"/>
<organism evidence="2 3">
    <name type="scientific">Methanobrevibacter smithii (strain ATCC 35061 / DSM 861 / OCM 144 / PS)</name>
    <dbReference type="NCBI Taxonomy" id="420247"/>
    <lineage>
        <taxon>Archaea</taxon>
        <taxon>Methanobacteriati</taxon>
        <taxon>Methanobacteriota</taxon>
        <taxon>Methanomada group</taxon>
        <taxon>Methanobacteria</taxon>
        <taxon>Methanobacteriales</taxon>
        <taxon>Methanobacteriaceae</taxon>
        <taxon>Methanobrevibacter</taxon>
    </lineage>
</organism>
<name>A5UKF3_METS3</name>
<keyword evidence="1" id="KW-0812">Transmembrane</keyword>
<protein>
    <submittedName>
        <fullName evidence="2">Uncharacterized protein</fullName>
    </submittedName>
</protein>
<dbReference type="STRING" id="420247.Msm_0476"/>
<accession>A5UKF3</accession>
<sequence length="78" mass="9567">MNKNFKNYITIGVPFVIFVVHSFLNTYLWIIFSMIGLIITYAYYKQSKENKYLKYAMRLYMLNFVFIILRLLIRYLMT</sequence>
<keyword evidence="1" id="KW-1133">Transmembrane helix</keyword>
<keyword evidence="3" id="KW-1185">Reference proteome</keyword>
<gene>
    <name evidence="2" type="ordered locus">Msm_0476</name>
</gene>
<feature type="transmembrane region" description="Helical" evidence="1">
    <location>
        <begin position="56"/>
        <end position="77"/>
    </location>
</feature>
<dbReference type="BioCyc" id="MSMI420247:GHWZ-482-MONOMER"/>
<dbReference type="AlphaFoldDB" id="A5UKF3"/>
<dbReference type="KEGG" id="msi:Msm_0476"/>
<dbReference type="Proteomes" id="UP000001992">
    <property type="component" value="Chromosome"/>
</dbReference>
<evidence type="ECO:0000313" key="3">
    <source>
        <dbReference type="Proteomes" id="UP000001992"/>
    </source>
</evidence>
<dbReference type="EMBL" id="CP000678">
    <property type="protein sequence ID" value="ABQ86681.1"/>
    <property type="molecule type" value="Genomic_DNA"/>
</dbReference>
<evidence type="ECO:0000256" key="1">
    <source>
        <dbReference type="SAM" id="Phobius"/>
    </source>
</evidence>
<reference evidence="2 3" key="1">
    <citation type="journal article" date="2007" name="Proc. Natl. Acad. Sci. U.S.A.">
        <title>Genomic and metabolic adaptations of Methanobrevibacter smithii to the human gut.</title>
        <authorList>
            <person name="Samuel B.S."/>
            <person name="Hansen E.E."/>
            <person name="Manchester J.K."/>
            <person name="Coutinho P.M."/>
            <person name="Henrissat B."/>
            <person name="Fulton R."/>
            <person name="Latreille P."/>
            <person name="Kim K."/>
            <person name="Wilson R.K."/>
            <person name="Gordon J.I."/>
        </authorList>
    </citation>
    <scope>NUCLEOTIDE SEQUENCE [LARGE SCALE GENOMIC DNA]</scope>
    <source>
        <strain evidence="3">ATCC 35061 / DSM 861 / OCM 144 / PS</strain>
    </source>
</reference>